<name>A0ABQ1Z4V8_9BACL</name>
<evidence type="ECO:0000259" key="6">
    <source>
        <dbReference type="PROSITE" id="PS50075"/>
    </source>
</evidence>
<comment type="caution">
    <text evidence="7">The sequence shown here is derived from an EMBL/GenBank/DDBJ whole genome shotgun (WGS) entry which is preliminary data.</text>
</comment>
<evidence type="ECO:0000256" key="3">
    <source>
        <dbReference type="ARBA" id="ARBA00022598"/>
    </source>
</evidence>
<dbReference type="Gene3D" id="3.30.559.30">
    <property type="entry name" value="Nonribosomal peptide synthetase, condensation domain"/>
    <property type="match status" value="3"/>
</dbReference>
<dbReference type="PANTHER" id="PTHR45398:SF1">
    <property type="entry name" value="ENZYME, PUTATIVE (JCVI)-RELATED"/>
    <property type="match status" value="1"/>
</dbReference>
<dbReference type="PANTHER" id="PTHR45398">
    <property type="match status" value="1"/>
</dbReference>
<evidence type="ECO:0000313" key="8">
    <source>
        <dbReference type="Proteomes" id="UP000652153"/>
    </source>
</evidence>
<dbReference type="Pfam" id="PF00501">
    <property type="entry name" value="AMP-binding"/>
    <property type="match status" value="1"/>
</dbReference>
<keyword evidence="4" id="KW-0045">Antibiotic biosynthesis</keyword>
<dbReference type="InterPro" id="IPR001242">
    <property type="entry name" value="Condensation_dom"/>
</dbReference>
<dbReference type="InterPro" id="IPR045851">
    <property type="entry name" value="AMP-bd_C_sf"/>
</dbReference>
<dbReference type="SUPFAM" id="SSF52777">
    <property type="entry name" value="CoA-dependent acyltransferases"/>
    <property type="match status" value="5"/>
</dbReference>
<dbReference type="Proteomes" id="UP000652153">
    <property type="component" value="Unassembled WGS sequence"/>
</dbReference>
<sequence length="1773" mass="202852">MALLFDKQLKKERDYWLEKLSGEVSGANFILDHLRPTHYVEKRSVQKITIGHELYAKVRELSKESPFLTYVFLMTAVKICLFKYAEHSCISVGSPARKMEINSHHIAPNLVTIVDRMEEQTILSDLLKQIRTTLLDAYKHQSYPFENVLSDLNIDKNQRNSSIFNIILAYSKIHGEIPDYKNDITLTFTDHGDTLVGELMYNTSLFRSETINRFSQHFMNALSDLVNNNQITISDVNLLSEDELQQVLVDWNQNKADFSVDESFHKLFEDQVLKTPHQVAVCFEEQKWTYSELNSKANCIARALIHKNLEYGSVVPLLAERSGWFLAAVIGIFKAGGAYLPLDPAHPEERLSNIIKKSESSIVLVTSDKTAKMKKILENAAGNILSKFLIVDELLVENQDERNTNIITGPDHLSYVLFTSGSTGEPKGVMIEQAGMMNHLELMIRDFEIKNQDVVAQTASQCFDISVWQFLSPLLVGAKVHILNNEVTKDPEKLFQEIESNGVQVMQIVPSFLRAFLNGLESGHFSKMDLLKLKWLSVTGEAFPPDIARKWFDHYSHIPLMNAYGPSECSDDVTLYPIYESPPENVVNIPIGKAIPNLQIYILDSHLRPVPIGVTGEIYVGGVGVGRGYLNDLGKTNAAFLGNPFVDDSKARLYKTGDLGRYLSDGNLEYVGRTDYQVKVRGYRIELGEIEAVLRQYPDIIDVAVMVRNDVGANTQIVSYVVCKKGGLSEEAKIKAFLKKRLPEYMVPNIFVWMESLPLTANGKLDYKALPKPKFSNTEDGHNYVAPRNYVEQALADIWAEVLKLDKVGIRSNFFELGGDSILSIQMAYKSKQVGLFFRPTNLLEHQTIEELSSVITDAKPIQAEQGLIKGAAPLTPVQEWFFEQEFIDANHWNQATFLKLRERIKVDVLQQSIKQLLELHDTLRSRFEKNKDGIRQVFQENITSLPFEEVDLKNLDRDAQDSMIKKYAESFQTSLDIWRGPLIRVVLFEMGANEHQRLLIIIHHLVVDGVSWRILLDDLQTIYQALRRGETPKCSNKNTSYKMWAERLKDYSNSTTVLEDLSNWMSLNRENIPSLPVDMPRKENKVDSARIVSDGLTELETKSLLQEVPSIYKVHINDILLTALISAFSTCFGQSSLLINMEGHGREDIFIDLDVSRTVGWFTAEFPLLLNLGPESLSSRISNIHNQLKHISQRGLHYGLLRYLHSEHQVREQLADLAKPEVSFNYLGQFNQGASVGSLFEAAFESTGSLRSIRGDRNYILDINGAVIEGSLRFNWEYSDNLHHRSTIESLAQSFNEILRSIIHLCSPKEKMRVQEFEQKSLISTGDTNLKSYPLSHMQKWFFDQNFEDSHYWNTAILLKPIRSLEVQLLKEAVYHVTLHHDIFCMRYANVESGWIQFYKQHEDFQIFEYVDFSSVAHDQQNKMLEESVNKFHSNFNLVDRPLIKVVLFDLGINGQRVFIVVHHLVIDHMSWSFLMEDIQTAYLDLKKDLVPRLPVTTTTYREWTAKLIKYAQSLENNIKLLDWVEEQKAASTYLPIDYPNGINNEESLDEFYFKLDVEDTSNLFQKVRVKYQMHIGDILLTAMALTLTKWKDEHNVLIDQGIHGRGDIFADVDLTRTVGWFTTSFPTKFEFQSTESIDKILYATKECLEISRQHGFNYAVIRSLSKNEDINRVLSEVPKPKVSFDYDGPMIESTGGTGGKDFTLWNIASESRGSVRSPSSKRCYEIDARSWLFDNEIILNWQFSTNLHEKSTIEKASELYQNFIKQIIASV</sequence>
<gene>
    <name evidence="7" type="ORF">GCM10008014_15480</name>
</gene>
<comment type="cofactor">
    <cofactor evidence="1">
        <name>pantetheine 4'-phosphate</name>
        <dbReference type="ChEBI" id="CHEBI:47942"/>
    </cofactor>
</comment>
<organism evidence="7 8">
    <name type="scientific">Paenibacillus silvae</name>
    <dbReference type="NCBI Taxonomy" id="1325358"/>
    <lineage>
        <taxon>Bacteria</taxon>
        <taxon>Bacillati</taxon>
        <taxon>Bacillota</taxon>
        <taxon>Bacilli</taxon>
        <taxon>Bacillales</taxon>
        <taxon>Paenibacillaceae</taxon>
        <taxon>Paenibacillus</taxon>
    </lineage>
</organism>
<protein>
    <recommendedName>
        <fullName evidence="6">Carrier domain-containing protein</fullName>
    </recommendedName>
</protein>
<dbReference type="Gene3D" id="3.40.50.12780">
    <property type="entry name" value="N-terminal domain of ligase-like"/>
    <property type="match status" value="1"/>
</dbReference>
<dbReference type="InterPro" id="IPR010071">
    <property type="entry name" value="AA_adenyl_dom"/>
</dbReference>
<dbReference type="InterPro" id="IPR036736">
    <property type="entry name" value="ACP-like_sf"/>
</dbReference>
<dbReference type="PROSITE" id="PS50075">
    <property type="entry name" value="CARRIER"/>
    <property type="match status" value="1"/>
</dbReference>
<dbReference type="Gene3D" id="1.10.1200.10">
    <property type="entry name" value="ACP-like"/>
    <property type="match status" value="1"/>
</dbReference>
<dbReference type="CDD" id="cd05930">
    <property type="entry name" value="A_NRPS"/>
    <property type="match status" value="1"/>
</dbReference>
<evidence type="ECO:0000256" key="5">
    <source>
        <dbReference type="ARBA" id="ARBA00023268"/>
    </source>
</evidence>
<dbReference type="InterPro" id="IPR023213">
    <property type="entry name" value="CAT-like_dom_sf"/>
</dbReference>
<accession>A0ABQ1Z4V8</accession>
<feature type="domain" description="Carrier" evidence="6">
    <location>
        <begin position="786"/>
        <end position="860"/>
    </location>
</feature>
<evidence type="ECO:0000256" key="1">
    <source>
        <dbReference type="ARBA" id="ARBA00001957"/>
    </source>
</evidence>
<keyword evidence="3" id="KW-0436">Ligase</keyword>
<dbReference type="Pfam" id="PF13193">
    <property type="entry name" value="AMP-binding_C"/>
    <property type="match status" value="1"/>
</dbReference>
<dbReference type="CDD" id="cd19534">
    <property type="entry name" value="E_NRPS"/>
    <property type="match status" value="1"/>
</dbReference>
<proteinExistence type="inferred from homology"/>
<dbReference type="Gene3D" id="3.30.559.10">
    <property type="entry name" value="Chloramphenicol acetyltransferase-like domain"/>
    <property type="match status" value="2"/>
</dbReference>
<dbReference type="InterPro" id="IPR010060">
    <property type="entry name" value="NRPS_synth"/>
</dbReference>
<dbReference type="Gene3D" id="3.30.300.30">
    <property type="match status" value="1"/>
</dbReference>
<dbReference type="NCBIfam" id="TIGR01720">
    <property type="entry name" value="NRPS-para261"/>
    <property type="match status" value="1"/>
</dbReference>
<dbReference type="InterPro" id="IPR025110">
    <property type="entry name" value="AMP-bd_C"/>
</dbReference>
<dbReference type="InterPro" id="IPR042099">
    <property type="entry name" value="ANL_N_sf"/>
</dbReference>
<comment type="similarity">
    <text evidence="2">Belongs to the ATP-dependent AMP-binding enzyme family.</text>
</comment>
<dbReference type="EMBL" id="BMFU01000002">
    <property type="protein sequence ID" value="GGH50396.1"/>
    <property type="molecule type" value="Genomic_DNA"/>
</dbReference>
<evidence type="ECO:0000256" key="4">
    <source>
        <dbReference type="ARBA" id="ARBA00023194"/>
    </source>
</evidence>
<reference evidence="8" key="1">
    <citation type="journal article" date="2019" name="Int. J. Syst. Evol. Microbiol.">
        <title>The Global Catalogue of Microorganisms (GCM) 10K type strain sequencing project: providing services to taxonomists for standard genome sequencing and annotation.</title>
        <authorList>
            <consortium name="The Broad Institute Genomics Platform"/>
            <consortium name="The Broad Institute Genome Sequencing Center for Infectious Disease"/>
            <person name="Wu L."/>
            <person name="Ma J."/>
        </authorList>
    </citation>
    <scope>NUCLEOTIDE SEQUENCE [LARGE SCALE GENOMIC DNA]</scope>
    <source>
        <strain evidence="8">CGMCC 1.12770</strain>
    </source>
</reference>
<dbReference type="PROSITE" id="PS00455">
    <property type="entry name" value="AMP_BINDING"/>
    <property type="match status" value="1"/>
</dbReference>
<dbReference type="SUPFAM" id="SSF56801">
    <property type="entry name" value="Acetyl-CoA synthetase-like"/>
    <property type="match status" value="1"/>
</dbReference>
<dbReference type="InterPro" id="IPR000873">
    <property type="entry name" value="AMP-dep_synth/lig_dom"/>
</dbReference>
<evidence type="ECO:0000313" key="7">
    <source>
        <dbReference type="EMBL" id="GGH50396.1"/>
    </source>
</evidence>
<dbReference type="NCBIfam" id="TIGR01733">
    <property type="entry name" value="AA-adenyl-dom"/>
    <property type="match status" value="1"/>
</dbReference>
<keyword evidence="5" id="KW-0511">Multifunctional enzyme</keyword>
<dbReference type="Pfam" id="PF00550">
    <property type="entry name" value="PP-binding"/>
    <property type="match status" value="1"/>
</dbReference>
<keyword evidence="8" id="KW-1185">Reference proteome</keyword>
<dbReference type="InterPro" id="IPR020845">
    <property type="entry name" value="AMP-binding_CS"/>
</dbReference>
<dbReference type="Pfam" id="PF00668">
    <property type="entry name" value="Condensation"/>
    <property type="match status" value="3"/>
</dbReference>
<dbReference type="RefSeq" id="WP_188591925.1">
    <property type="nucleotide sequence ID" value="NZ_BMFU01000002.1"/>
</dbReference>
<evidence type="ECO:0000256" key="2">
    <source>
        <dbReference type="ARBA" id="ARBA00006432"/>
    </source>
</evidence>
<dbReference type="InterPro" id="IPR009081">
    <property type="entry name" value="PP-bd_ACP"/>
</dbReference>
<dbReference type="SUPFAM" id="SSF47336">
    <property type="entry name" value="ACP-like"/>
    <property type="match status" value="1"/>
</dbReference>